<comment type="similarity">
    <text evidence="1 2">Belongs to the UPF0235 family.</text>
</comment>
<reference evidence="3 4" key="1">
    <citation type="submission" date="2022-05" db="EMBL/GenBank/DDBJ databases">
        <authorList>
            <person name="Park J.-S."/>
        </authorList>
    </citation>
    <scope>NUCLEOTIDE SEQUENCE [LARGE SCALE GENOMIC DNA]</scope>
    <source>
        <strain evidence="3 4">2012CJ34-2</strain>
    </source>
</reference>
<evidence type="ECO:0000313" key="3">
    <source>
        <dbReference type="EMBL" id="MCL6269690.1"/>
    </source>
</evidence>
<keyword evidence="4" id="KW-1185">Reference proteome</keyword>
<proteinExistence type="inferred from homology"/>
<name>A0ABT0PE98_9GAMM</name>
<protein>
    <recommendedName>
        <fullName evidence="2">UPF0235 protein M3P05_07025</fullName>
    </recommendedName>
</protein>
<dbReference type="InterPro" id="IPR036591">
    <property type="entry name" value="YggU-like_sf"/>
</dbReference>
<accession>A0ABT0PE98</accession>
<sequence>MSFYRWQGEDLIIACHLQPRASKDEFCGLHGESLKVRIKAPPVEGKANAYLIKFLAKQFGVTKRDIEIISGELSREKRVRIADPQKLPEQIEIAKA</sequence>
<comment type="caution">
    <text evidence="3">The sequence shown here is derived from an EMBL/GenBank/DDBJ whole genome shotgun (WGS) entry which is preliminary data.</text>
</comment>
<dbReference type="Pfam" id="PF02594">
    <property type="entry name" value="DUF167"/>
    <property type="match status" value="1"/>
</dbReference>
<dbReference type="SUPFAM" id="SSF69786">
    <property type="entry name" value="YggU-like"/>
    <property type="match status" value="1"/>
</dbReference>
<dbReference type="EMBL" id="JAMFLX010000007">
    <property type="protein sequence ID" value="MCL6269690.1"/>
    <property type="molecule type" value="Genomic_DNA"/>
</dbReference>
<dbReference type="HAMAP" id="MF_00634">
    <property type="entry name" value="UPF0235"/>
    <property type="match status" value="1"/>
</dbReference>
<dbReference type="SMART" id="SM01152">
    <property type="entry name" value="DUF167"/>
    <property type="match status" value="1"/>
</dbReference>
<evidence type="ECO:0000313" key="4">
    <source>
        <dbReference type="Proteomes" id="UP001203338"/>
    </source>
</evidence>
<gene>
    <name evidence="3" type="ORF">M3P05_07025</name>
</gene>
<organism evidence="3 4">
    <name type="scientific">Parendozoicomonas callyspongiae</name>
    <dbReference type="NCBI Taxonomy" id="2942213"/>
    <lineage>
        <taxon>Bacteria</taxon>
        <taxon>Pseudomonadati</taxon>
        <taxon>Pseudomonadota</taxon>
        <taxon>Gammaproteobacteria</taxon>
        <taxon>Oceanospirillales</taxon>
        <taxon>Endozoicomonadaceae</taxon>
        <taxon>Parendozoicomonas</taxon>
    </lineage>
</organism>
<evidence type="ECO:0000256" key="1">
    <source>
        <dbReference type="ARBA" id="ARBA00010364"/>
    </source>
</evidence>
<dbReference type="Proteomes" id="UP001203338">
    <property type="component" value="Unassembled WGS sequence"/>
</dbReference>
<dbReference type="NCBIfam" id="TIGR00251">
    <property type="entry name" value="DUF167 family protein"/>
    <property type="match status" value="1"/>
</dbReference>
<evidence type="ECO:0000256" key="2">
    <source>
        <dbReference type="HAMAP-Rule" id="MF_00634"/>
    </source>
</evidence>
<dbReference type="RefSeq" id="WP_249698758.1">
    <property type="nucleotide sequence ID" value="NZ_JAMFLX010000007.1"/>
</dbReference>
<dbReference type="Gene3D" id="3.30.1200.10">
    <property type="entry name" value="YggU-like"/>
    <property type="match status" value="1"/>
</dbReference>
<dbReference type="PANTHER" id="PTHR13420:SF7">
    <property type="entry name" value="UPF0235 PROTEIN C15ORF40"/>
    <property type="match status" value="1"/>
</dbReference>
<dbReference type="InterPro" id="IPR003746">
    <property type="entry name" value="DUF167"/>
</dbReference>
<dbReference type="PANTHER" id="PTHR13420">
    <property type="entry name" value="UPF0235 PROTEIN C15ORF40"/>
    <property type="match status" value="1"/>
</dbReference>